<dbReference type="EMBL" id="AMEZ01000086">
    <property type="protein sequence ID" value="EKY24412.1"/>
    <property type="molecule type" value="Genomic_DNA"/>
</dbReference>
<keyword evidence="1" id="KW-0175">Coiled coil</keyword>
<dbReference type="HOGENOM" id="CLU_1238407_0_0_9"/>
<keyword evidence="2" id="KW-0812">Transmembrane</keyword>
<keyword evidence="2" id="KW-1133">Transmembrane helix</keyword>
<evidence type="ECO:0008006" key="5">
    <source>
        <dbReference type="Google" id="ProtNLM"/>
    </source>
</evidence>
<dbReference type="OrthoDB" id="1933790at2"/>
<protein>
    <recommendedName>
        <fullName evidence="5">Reticulocyte-binding protein</fullName>
    </recommendedName>
</protein>
<dbReference type="Proteomes" id="UP000010420">
    <property type="component" value="Unassembled WGS sequence"/>
</dbReference>
<keyword evidence="4" id="KW-1185">Reference proteome</keyword>
<comment type="caution">
    <text evidence="3">The sequence shown here is derived from an EMBL/GenBank/DDBJ whole genome shotgun (WGS) entry which is preliminary data.</text>
</comment>
<name>L1Q9Y3_9CLOT</name>
<dbReference type="PATRIC" id="fig|545697.3.peg.2667"/>
<proteinExistence type="predicted"/>
<feature type="transmembrane region" description="Helical" evidence="2">
    <location>
        <begin position="12"/>
        <end position="31"/>
    </location>
</feature>
<evidence type="ECO:0000313" key="3">
    <source>
        <dbReference type="EMBL" id="EKY24412.1"/>
    </source>
</evidence>
<accession>L1Q9Y3</accession>
<evidence type="ECO:0000313" key="4">
    <source>
        <dbReference type="Proteomes" id="UP000010420"/>
    </source>
</evidence>
<dbReference type="STRING" id="545697.HMPREF0216_02712"/>
<dbReference type="eggNOG" id="ENOG5030GKT">
    <property type="taxonomic scope" value="Bacteria"/>
</dbReference>
<evidence type="ECO:0000256" key="1">
    <source>
        <dbReference type="SAM" id="Coils"/>
    </source>
</evidence>
<sequence>MHLKDKVKNRYFIIVTTLLIISLIINIYQVVINHEYKHILREDNYSKIEQIRYRNESILATLEGCIKANSINNEELLALYKNYGEITKAEVELYEAEVENLKNKNVNYNKKEVDISNKIDLYWEIEELIYAYLQNDMKENSYTMELKGKAYTDFEVLLNMSKDLNNYFVQFYQKHCDNLDEEKRKEEMIKKEYWIDILDGIQEINNKYIDYSFVY</sequence>
<reference evidence="3 4" key="1">
    <citation type="submission" date="2012-05" db="EMBL/GenBank/DDBJ databases">
        <authorList>
            <person name="Weinstock G."/>
            <person name="Sodergren E."/>
            <person name="Lobos E.A."/>
            <person name="Fulton L."/>
            <person name="Fulton R."/>
            <person name="Courtney L."/>
            <person name="Fronick C."/>
            <person name="O'Laughlin M."/>
            <person name="Godfrey J."/>
            <person name="Wilson R.M."/>
            <person name="Miner T."/>
            <person name="Farmer C."/>
            <person name="Delehaunty K."/>
            <person name="Cordes M."/>
            <person name="Minx P."/>
            <person name="Tomlinson C."/>
            <person name="Chen J."/>
            <person name="Wollam A."/>
            <person name="Pepin K.H."/>
            <person name="Bhonagiri V."/>
            <person name="Zhang X."/>
            <person name="Suruliraj S."/>
            <person name="Warren W."/>
            <person name="Mitreva M."/>
            <person name="Mardis E.R."/>
            <person name="Wilson R.K."/>
        </authorList>
    </citation>
    <scope>NUCLEOTIDE SEQUENCE [LARGE SCALE GENOMIC DNA]</scope>
    <source>
        <strain evidence="3 4">DSM 1785</strain>
    </source>
</reference>
<keyword evidence="2" id="KW-0472">Membrane</keyword>
<gene>
    <name evidence="3" type="ORF">HMPREF0216_02712</name>
</gene>
<evidence type="ECO:0000256" key="2">
    <source>
        <dbReference type="SAM" id="Phobius"/>
    </source>
</evidence>
<feature type="coiled-coil region" evidence="1">
    <location>
        <begin position="84"/>
        <end position="118"/>
    </location>
</feature>
<dbReference type="RefSeq" id="WP_005214778.1">
    <property type="nucleotide sequence ID" value="NZ_KB291676.1"/>
</dbReference>
<organism evidence="3 4">
    <name type="scientific">Clostridium celatum DSM 1785</name>
    <dbReference type="NCBI Taxonomy" id="545697"/>
    <lineage>
        <taxon>Bacteria</taxon>
        <taxon>Bacillati</taxon>
        <taxon>Bacillota</taxon>
        <taxon>Clostridia</taxon>
        <taxon>Eubacteriales</taxon>
        <taxon>Clostridiaceae</taxon>
        <taxon>Clostridium</taxon>
    </lineage>
</organism>
<dbReference type="AlphaFoldDB" id="L1Q9Y3"/>